<keyword evidence="4" id="KW-0175">Coiled coil</keyword>
<keyword evidence="6" id="KW-0812">Transmembrane</keyword>
<dbReference type="GO" id="GO:0008270">
    <property type="term" value="F:zinc ion binding"/>
    <property type="evidence" value="ECO:0007669"/>
    <property type="project" value="UniProtKB-KW"/>
</dbReference>
<evidence type="ECO:0000313" key="8">
    <source>
        <dbReference type="EMBL" id="PCI78410.1"/>
    </source>
</evidence>
<dbReference type="Proteomes" id="UP000218775">
    <property type="component" value="Unassembled WGS sequence"/>
</dbReference>
<feature type="compositionally biased region" description="Basic and acidic residues" evidence="5">
    <location>
        <begin position="255"/>
        <end position="270"/>
    </location>
</feature>
<dbReference type="InterPro" id="IPR018957">
    <property type="entry name" value="Znf_C3HC4_RING-type"/>
</dbReference>
<evidence type="ECO:0000256" key="4">
    <source>
        <dbReference type="SAM" id="Coils"/>
    </source>
</evidence>
<dbReference type="PROSITE" id="PS00518">
    <property type="entry name" value="ZF_RING_1"/>
    <property type="match status" value="1"/>
</dbReference>
<dbReference type="AlphaFoldDB" id="A0A2A4X767"/>
<reference evidence="9" key="1">
    <citation type="submission" date="2017-08" db="EMBL/GenBank/DDBJ databases">
        <title>A dynamic microbial community with high functional redundancy inhabits the cold, oxic subseafloor aquifer.</title>
        <authorList>
            <person name="Tully B.J."/>
            <person name="Wheat C.G."/>
            <person name="Glazer B.T."/>
            <person name="Huber J.A."/>
        </authorList>
    </citation>
    <scope>NUCLEOTIDE SEQUENCE [LARGE SCALE GENOMIC DNA]</scope>
</reference>
<feature type="domain" description="RING-type" evidence="7">
    <location>
        <begin position="33"/>
        <end position="85"/>
    </location>
</feature>
<keyword evidence="2" id="KW-0863">Zinc-finger</keyword>
<evidence type="ECO:0000256" key="5">
    <source>
        <dbReference type="SAM" id="MobiDB-lite"/>
    </source>
</evidence>
<evidence type="ECO:0000256" key="3">
    <source>
        <dbReference type="ARBA" id="ARBA00022833"/>
    </source>
</evidence>
<feature type="coiled-coil region" evidence="4">
    <location>
        <begin position="113"/>
        <end position="218"/>
    </location>
</feature>
<organism evidence="8 9">
    <name type="scientific">Aerophobetes bacterium</name>
    <dbReference type="NCBI Taxonomy" id="2030807"/>
    <lineage>
        <taxon>Bacteria</taxon>
        <taxon>Candidatus Aerophobota</taxon>
    </lineage>
</organism>
<accession>A0A2A4X767</accession>
<evidence type="ECO:0000256" key="2">
    <source>
        <dbReference type="ARBA" id="ARBA00022771"/>
    </source>
</evidence>
<dbReference type="Pfam" id="PF00097">
    <property type="entry name" value="zf-C3HC4"/>
    <property type="match status" value="1"/>
</dbReference>
<keyword evidence="3" id="KW-0862">Zinc</keyword>
<proteinExistence type="predicted"/>
<dbReference type="InterPro" id="IPR017907">
    <property type="entry name" value="Znf_RING_CS"/>
</dbReference>
<evidence type="ECO:0000256" key="1">
    <source>
        <dbReference type="ARBA" id="ARBA00022723"/>
    </source>
</evidence>
<evidence type="ECO:0000313" key="9">
    <source>
        <dbReference type="Proteomes" id="UP000218775"/>
    </source>
</evidence>
<dbReference type="InterPro" id="IPR001841">
    <property type="entry name" value="Znf_RING"/>
</dbReference>
<dbReference type="EMBL" id="NVUK01000006">
    <property type="protein sequence ID" value="PCI78410.1"/>
    <property type="molecule type" value="Genomic_DNA"/>
</dbReference>
<dbReference type="SUPFAM" id="SSF57850">
    <property type="entry name" value="RING/U-box"/>
    <property type="match status" value="1"/>
</dbReference>
<sequence length="335" mass="37325">MGDYMTITNPAQRSPAQEILFQMRDVKSPQSTCFVCTEQMDPTRLKGGQPLKERIARLACTHILCGECALNWININAQPPCPICRAEIKHVTQFSFNGEGELKRVGELDVVVLKKLELEQAQQQELNQAQRELDQVISIPEVRRLMDQAQKALDQAQEALNQVKVLTLAEQHAKEALAQARDELAKVQERTPEAETLIQQAEEAQAQARDELKQAQAAQAPNVPALIVLAQEAVERVKAAATAATQAREAAATRGARDAQEAQERAARTWDRDEPVRLGLARQQRENAMVAVAGVTFLIFYIALIRAAVKMQNARYARLKLNKPSFPITKYVVFA</sequence>
<keyword evidence="6" id="KW-0472">Membrane</keyword>
<dbReference type="InterPro" id="IPR013083">
    <property type="entry name" value="Znf_RING/FYVE/PHD"/>
</dbReference>
<comment type="caution">
    <text evidence="8">The sequence shown here is derived from an EMBL/GenBank/DDBJ whole genome shotgun (WGS) entry which is preliminary data.</text>
</comment>
<keyword evidence="6" id="KW-1133">Transmembrane helix</keyword>
<feature type="region of interest" description="Disordered" evidence="5">
    <location>
        <begin position="250"/>
        <end position="270"/>
    </location>
</feature>
<dbReference type="PROSITE" id="PS50089">
    <property type="entry name" value="ZF_RING_2"/>
    <property type="match status" value="1"/>
</dbReference>
<name>A0A2A4X767_UNCAE</name>
<evidence type="ECO:0000256" key="6">
    <source>
        <dbReference type="SAM" id="Phobius"/>
    </source>
</evidence>
<evidence type="ECO:0000259" key="7">
    <source>
        <dbReference type="PROSITE" id="PS50089"/>
    </source>
</evidence>
<dbReference type="Gene3D" id="3.30.40.10">
    <property type="entry name" value="Zinc/RING finger domain, C3HC4 (zinc finger)"/>
    <property type="match status" value="1"/>
</dbReference>
<keyword evidence="1" id="KW-0479">Metal-binding</keyword>
<feature type="transmembrane region" description="Helical" evidence="6">
    <location>
        <begin position="288"/>
        <end position="309"/>
    </location>
</feature>
<protein>
    <recommendedName>
        <fullName evidence="7">RING-type domain-containing protein</fullName>
    </recommendedName>
</protein>
<gene>
    <name evidence="8" type="ORF">COB21_00840</name>
</gene>